<keyword evidence="3" id="KW-0812">Transmembrane</keyword>
<dbReference type="GO" id="GO:0003676">
    <property type="term" value="F:nucleic acid binding"/>
    <property type="evidence" value="ECO:0007669"/>
    <property type="project" value="InterPro"/>
</dbReference>
<name>A0A9W8GB13_9FUNG</name>
<organism evidence="6 7">
    <name type="scientific">Coemansia spiralis</name>
    <dbReference type="NCBI Taxonomy" id="417178"/>
    <lineage>
        <taxon>Eukaryota</taxon>
        <taxon>Fungi</taxon>
        <taxon>Fungi incertae sedis</taxon>
        <taxon>Zoopagomycota</taxon>
        <taxon>Kickxellomycotina</taxon>
        <taxon>Kickxellomycetes</taxon>
        <taxon>Kickxellales</taxon>
        <taxon>Kickxellaceae</taxon>
        <taxon>Coemansia</taxon>
    </lineage>
</organism>
<feature type="domain" description="Helicase ATP-binding" evidence="4">
    <location>
        <begin position="253"/>
        <end position="428"/>
    </location>
</feature>
<dbReference type="InterPro" id="IPR001650">
    <property type="entry name" value="Helicase_C-like"/>
</dbReference>
<dbReference type="Proteomes" id="UP001151518">
    <property type="component" value="Unassembled WGS sequence"/>
</dbReference>
<evidence type="ECO:0000313" key="6">
    <source>
        <dbReference type="EMBL" id="KAJ2679864.1"/>
    </source>
</evidence>
<proteinExistence type="predicted"/>
<dbReference type="InterPro" id="IPR055227">
    <property type="entry name" value="HRQ1_WHD"/>
</dbReference>
<keyword evidence="3" id="KW-1133">Transmembrane helix</keyword>
<evidence type="ECO:0000259" key="4">
    <source>
        <dbReference type="PROSITE" id="PS51192"/>
    </source>
</evidence>
<dbReference type="InterPro" id="IPR014001">
    <property type="entry name" value="Helicase_ATP-bd"/>
</dbReference>
<keyword evidence="2" id="KW-0067">ATP-binding</keyword>
<comment type="caution">
    <text evidence="6">The sequence shown here is derived from an EMBL/GenBank/DDBJ whole genome shotgun (WGS) entry which is preliminary data.</text>
</comment>
<protein>
    <submittedName>
        <fullName evidence="6">ATP-dependent 3'-5' DNA helicase</fullName>
    </submittedName>
</protein>
<dbReference type="Gene3D" id="3.40.50.300">
    <property type="entry name" value="P-loop containing nucleotide triphosphate hydrolases"/>
    <property type="match status" value="2"/>
</dbReference>
<dbReference type="OrthoDB" id="18781at2759"/>
<accession>A0A9W8GB13</accession>
<dbReference type="PANTHER" id="PTHR47957:SF3">
    <property type="entry name" value="ATP-DEPENDENT HELICASE HRQ1"/>
    <property type="match status" value="1"/>
</dbReference>
<dbReference type="GO" id="GO:0036297">
    <property type="term" value="P:interstrand cross-link repair"/>
    <property type="evidence" value="ECO:0007669"/>
    <property type="project" value="TreeGrafter"/>
</dbReference>
<feature type="transmembrane region" description="Helical" evidence="3">
    <location>
        <begin position="7"/>
        <end position="35"/>
    </location>
</feature>
<keyword evidence="1" id="KW-0547">Nucleotide-binding</keyword>
<dbReference type="PROSITE" id="PS51192">
    <property type="entry name" value="HELICASE_ATP_BIND_1"/>
    <property type="match status" value="1"/>
</dbReference>
<sequence length="962" mass="106053">MIKESAAAAITIAITITIAIAITITIIIVIILTLVPIMSKEGVVHSLEKLFKPFAVISGFISARNGNEPILFDTIRDAVHTSLKILLRPQDLAVFCGILNDKTLTLFWDDADKLSYLLDPTQTISSGSKKRKRTLPGSSELNHLLDVFTERLNKLLHEAGGDTVKIDTVLKGLEALHMPKSPLQLSGTPVDATELLDSLRSADFYKSQIIDGATLCVPASKAKMASPNSQIHKAIWDALKASRNIDQLFVHQAQSINHTGDVVLSTSTASGKSLVYQIAALQLLLDDPNSRVLLVFPTKALAQDQLASITQLASKTHGLDIQITVMDGDTQERDAVSTASVILTNPDTLHMVLPSPKWRAVWSNLRLVVLDELHVYQGQMGQHVAHILARLQRLILDESQVRFIGCSATTANPQAHMQMLTGRSAHVISEDGAPRGAKHLVLWDSMGRADTARISAHLLSRGARTIIFCKFRKLCELVCHEILDHLDQTPRLRTLKSFVMSYRAGYTVQERRNIERALFDGQTRLVVATSALELGIDIGALDVVLTVGVPVTMAALWQQVGRAGRRNQDSLAIVIATTSSIDRQMVKSQNVFKRTVEQAQVSQEPSIAWSHLQCAAFELPIDCNNDADAKMLCRILGTNESLSLLKSQSSNPLRFDAITGKWVCALSYKPWPAAKVPIRSIRQTDWQVVQRTQSGSLILLEELDSWHAIFTLYEGGIFLHRGRTFSIELVDVDAQIALVAEASVSWYTEQRDYQTVIPIEPQKATSLANPKTQYIFGAVEVKATVFGYRRKDIRTKQVLEIVEHRSPSLSTNSFGVWIDIPISVTQELSKNKYDVEASVHAAQHAMLVEVSKLVGCMLDDLATECKSPMATRSKTPRLVIYEKAAAPNGPTMRSVAVAQTIMQRAMERVEKCICKENTKLEANFDVVGGCTKCILLASCSEHNECINKKGALLILKSICQKL</sequence>
<evidence type="ECO:0000256" key="2">
    <source>
        <dbReference type="ARBA" id="ARBA00022840"/>
    </source>
</evidence>
<dbReference type="GO" id="GO:0005634">
    <property type="term" value="C:nucleus"/>
    <property type="evidence" value="ECO:0007669"/>
    <property type="project" value="TreeGrafter"/>
</dbReference>
<gene>
    <name evidence="6" type="primary">HRQ1</name>
    <name evidence="6" type="ORF">GGI25_001053</name>
</gene>
<dbReference type="GO" id="GO:0006289">
    <property type="term" value="P:nucleotide-excision repair"/>
    <property type="evidence" value="ECO:0007669"/>
    <property type="project" value="TreeGrafter"/>
</dbReference>
<dbReference type="InterPro" id="IPR018973">
    <property type="entry name" value="MZB"/>
</dbReference>
<evidence type="ECO:0000259" key="5">
    <source>
        <dbReference type="PROSITE" id="PS51194"/>
    </source>
</evidence>
<feature type="domain" description="Helicase C-terminal" evidence="5">
    <location>
        <begin position="453"/>
        <end position="607"/>
    </location>
</feature>
<dbReference type="Pfam" id="PF22982">
    <property type="entry name" value="WHD_HRQ1"/>
    <property type="match status" value="1"/>
</dbReference>
<dbReference type="Pfam" id="PF00270">
    <property type="entry name" value="DEAD"/>
    <property type="match status" value="1"/>
</dbReference>
<reference evidence="6" key="1">
    <citation type="submission" date="2022-07" db="EMBL/GenBank/DDBJ databases">
        <title>Phylogenomic reconstructions and comparative analyses of Kickxellomycotina fungi.</title>
        <authorList>
            <person name="Reynolds N.K."/>
            <person name="Stajich J.E."/>
            <person name="Barry K."/>
            <person name="Grigoriev I.V."/>
            <person name="Crous P."/>
            <person name="Smith M.E."/>
        </authorList>
    </citation>
    <scope>NUCLEOTIDE SEQUENCE</scope>
    <source>
        <strain evidence="6">NRRL 3115</strain>
    </source>
</reference>
<dbReference type="PANTHER" id="PTHR47957">
    <property type="entry name" value="ATP-DEPENDENT HELICASE HRQ1"/>
    <property type="match status" value="1"/>
</dbReference>
<dbReference type="PROSITE" id="PS51194">
    <property type="entry name" value="HELICASE_CTER"/>
    <property type="match status" value="1"/>
</dbReference>
<keyword evidence="3" id="KW-0472">Membrane</keyword>
<dbReference type="CDD" id="cd18797">
    <property type="entry name" value="SF2_C_Hrq"/>
    <property type="match status" value="1"/>
</dbReference>
<evidence type="ECO:0000313" key="7">
    <source>
        <dbReference type="Proteomes" id="UP001151518"/>
    </source>
</evidence>
<dbReference type="SMART" id="SM00487">
    <property type="entry name" value="DEXDc"/>
    <property type="match status" value="1"/>
</dbReference>
<evidence type="ECO:0000256" key="3">
    <source>
        <dbReference type="SAM" id="Phobius"/>
    </source>
</evidence>
<dbReference type="AlphaFoldDB" id="A0A9W8GB13"/>
<dbReference type="GO" id="GO:0005524">
    <property type="term" value="F:ATP binding"/>
    <property type="evidence" value="ECO:0007669"/>
    <property type="project" value="UniProtKB-KW"/>
</dbReference>
<dbReference type="EMBL" id="JANBTW010000008">
    <property type="protein sequence ID" value="KAJ2679864.1"/>
    <property type="molecule type" value="Genomic_DNA"/>
</dbReference>
<keyword evidence="6" id="KW-0347">Helicase</keyword>
<keyword evidence="6" id="KW-0378">Hydrolase</keyword>
<evidence type="ECO:0000256" key="1">
    <source>
        <dbReference type="ARBA" id="ARBA00022741"/>
    </source>
</evidence>
<dbReference type="Pfam" id="PF00271">
    <property type="entry name" value="Helicase_C"/>
    <property type="match status" value="1"/>
</dbReference>
<dbReference type="InterPro" id="IPR027417">
    <property type="entry name" value="P-loop_NTPase"/>
</dbReference>
<dbReference type="Pfam" id="PF09369">
    <property type="entry name" value="MZB"/>
    <property type="match status" value="1"/>
</dbReference>
<dbReference type="SMART" id="SM00490">
    <property type="entry name" value="HELICc"/>
    <property type="match status" value="1"/>
</dbReference>
<dbReference type="InterPro" id="IPR011545">
    <property type="entry name" value="DEAD/DEAH_box_helicase_dom"/>
</dbReference>
<dbReference type="SUPFAM" id="SSF52540">
    <property type="entry name" value="P-loop containing nucleoside triphosphate hydrolases"/>
    <property type="match status" value="1"/>
</dbReference>
<dbReference type="GO" id="GO:0043138">
    <property type="term" value="F:3'-5' DNA helicase activity"/>
    <property type="evidence" value="ECO:0007669"/>
    <property type="project" value="TreeGrafter"/>
</dbReference>